<dbReference type="InterPro" id="IPR051637">
    <property type="entry name" value="Ank_repeat_dom-contain_49"/>
</dbReference>
<dbReference type="AlphaFoldDB" id="A0A3V5LJX9"/>
<evidence type="ECO:0000256" key="1">
    <source>
        <dbReference type="ARBA" id="ARBA00022737"/>
    </source>
</evidence>
<evidence type="ECO:0000313" key="4">
    <source>
        <dbReference type="EMBL" id="HAA0862841.1"/>
    </source>
</evidence>
<dbReference type="Gene3D" id="1.25.40.20">
    <property type="entry name" value="Ankyrin repeat-containing domain"/>
    <property type="match status" value="2"/>
</dbReference>
<organism evidence="4">
    <name type="scientific">Salmonella infantis</name>
    <dbReference type="NCBI Taxonomy" id="595"/>
    <lineage>
        <taxon>Bacteria</taxon>
        <taxon>Pseudomonadati</taxon>
        <taxon>Pseudomonadota</taxon>
        <taxon>Gammaproteobacteria</taxon>
        <taxon>Enterobacterales</taxon>
        <taxon>Enterobacteriaceae</taxon>
        <taxon>Salmonella</taxon>
    </lineage>
</organism>
<proteinExistence type="predicted"/>
<keyword evidence="1" id="KW-0677">Repeat</keyword>
<evidence type="ECO:0000256" key="2">
    <source>
        <dbReference type="ARBA" id="ARBA00023043"/>
    </source>
</evidence>
<dbReference type="SUPFAM" id="SSF48403">
    <property type="entry name" value="Ankyrin repeat"/>
    <property type="match status" value="1"/>
</dbReference>
<reference evidence="4" key="2">
    <citation type="submission" date="2019-10" db="EMBL/GenBank/DDBJ databases">
        <authorList>
            <consortium name="NCBI Pathogen Detection Project"/>
        </authorList>
    </citation>
    <scope>NUCLEOTIDE SEQUENCE</scope>
    <source>
        <strain evidence="4">12-6064</strain>
    </source>
</reference>
<protein>
    <submittedName>
        <fullName evidence="4">Ankyrin repeat domain-containing protein</fullName>
    </submittedName>
</protein>
<sequence>MKNTLNTKIQSIRNRGIVSSRNRMLFSNDVETVKSYIHFAGTSEINTTDENGKTALFGASFEIAELLIKSGIDVNHKDNFGNTALFFSDFNSTWLLLNKGADINAVNNNNMNALYTADTSKARMLIKSGININNKSKLGHTALYYAHLLNDRNMMSVLMDAGIEISHKEQKRYAA</sequence>
<dbReference type="PANTHER" id="PTHR24180:SF45">
    <property type="entry name" value="POLY [ADP-RIBOSE] POLYMERASE TANKYRASE"/>
    <property type="match status" value="1"/>
</dbReference>
<dbReference type="PANTHER" id="PTHR24180">
    <property type="entry name" value="CYCLIN-DEPENDENT KINASE INHIBITOR 2C-RELATED"/>
    <property type="match status" value="1"/>
</dbReference>
<dbReference type="InterPro" id="IPR036770">
    <property type="entry name" value="Ankyrin_rpt-contain_sf"/>
</dbReference>
<accession>A0A3V5LJX9</accession>
<dbReference type="PROSITE" id="PS50088">
    <property type="entry name" value="ANK_REPEAT"/>
    <property type="match status" value="1"/>
</dbReference>
<dbReference type="EMBL" id="DAAAKH010000080">
    <property type="protein sequence ID" value="HAA0862841.1"/>
    <property type="molecule type" value="Genomic_DNA"/>
</dbReference>
<feature type="repeat" description="ANK" evidence="3">
    <location>
        <begin position="138"/>
        <end position="170"/>
    </location>
</feature>
<comment type="caution">
    <text evidence="4">The sequence shown here is derived from an EMBL/GenBank/DDBJ whole genome shotgun (WGS) entry which is preliminary data.</text>
</comment>
<reference evidence="4" key="1">
    <citation type="journal article" date="2018" name="Genome Biol.">
        <title>SKESA: strategic k-mer extension for scrupulous assemblies.</title>
        <authorList>
            <person name="Souvorov A."/>
            <person name="Agarwala R."/>
            <person name="Lipman D.J."/>
        </authorList>
    </citation>
    <scope>NUCLEOTIDE SEQUENCE</scope>
    <source>
        <strain evidence="4">12-6064</strain>
    </source>
</reference>
<dbReference type="Pfam" id="PF12796">
    <property type="entry name" value="Ank_2"/>
    <property type="match status" value="1"/>
</dbReference>
<evidence type="ECO:0000256" key="3">
    <source>
        <dbReference type="PROSITE-ProRule" id="PRU00023"/>
    </source>
</evidence>
<dbReference type="InterPro" id="IPR002110">
    <property type="entry name" value="Ankyrin_rpt"/>
</dbReference>
<name>A0A3V5LJX9_SALIN</name>
<gene>
    <name evidence="4" type="ORF">GDL02_21840</name>
</gene>
<keyword evidence="2 3" id="KW-0040">ANK repeat</keyword>